<dbReference type="EMBL" id="CP098807">
    <property type="protein sequence ID" value="USJ22402.1"/>
    <property type="molecule type" value="Genomic_DNA"/>
</dbReference>
<evidence type="ECO:0000313" key="4">
    <source>
        <dbReference type="Proteomes" id="UP001055460"/>
    </source>
</evidence>
<gene>
    <name evidence="3" type="ORF">NE863_13930</name>
</gene>
<sequence length="213" mass="22819">MPVTERVANLILFCKWFYFCIGLVGAMALPRASFCAGEGGIHMGLNRIDWAVGVIAPQPSDHLLEVGCGHGIAVTKVCDRLDEGEIVAIDRSAVMIAAAARRNAEHVAAGRATLRVAELRSFDLGGRRFDKAFAMRVGVFTRGDPAREFAALAQLLKPEGRLFLFHDEPSTGADDVGARLAAAALRHRLLVEALSAQIFDSGEVACLIARPPA</sequence>
<evidence type="ECO:0000259" key="2">
    <source>
        <dbReference type="Pfam" id="PF13649"/>
    </source>
</evidence>
<dbReference type="CDD" id="cd02440">
    <property type="entry name" value="AdoMet_MTases"/>
    <property type="match status" value="1"/>
</dbReference>
<reference evidence="3" key="1">
    <citation type="submission" date="2022-06" db="EMBL/GenBank/DDBJ databases">
        <title>Physiological and biochemical characterization and genomic elucidation of a strain of the genus Ensifer adhaerens M8 that combines arsenic oxidation and chromium reduction.</title>
        <authorList>
            <person name="Li X."/>
            <person name="Yu c."/>
        </authorList>
    </citation>
    <scope>NUCLEOTIDE SEQUENCE</scope>
    <source>
        <strain evidence="3">M8</strain>
    </source>
</reference>
<dbReference type="Pfam" id="PF13649">
    <property type="entry name" value="Methyltransf_25"/>
    <property type="match status" value="1"/>
</dbReference>
<proteinExistence type="predicted"/>
<dbReference type="RefSeq" id="WP_090299862.1">
    <property type="nucleotide sequence ID" value="NZ_CP098807.1"/>
</dbReference>
<name>A0A9Q9D8W6_ENSAD</name>
<accession>A0A9Q9D8W6</accession>
<evidence type="ECO:0000313" key="3">
    <source>
        <dbReference type="EMBL" id="USJ22402.1"/>
    </source>
</evidence>
<organism evidence="3 4">
    <name type="scientific">Ensifer adhaerens</name>
    <name type="common">Sinorhizobium morelense</name>
    <dbReference type="NCBI Taxonomy" id="106592"/>
    <lineage>
        <taxon>Bacteria</taxon>
        <taxon>Pseudomonadati</taxon>
        <taxon>Pseudomonadota</taxon>
        <taxon>Alphaproteobacteria</taxon>
        <taxon>Hyphomicrobiales</taxon>
        <taxon>Rhizobiaceae</taxon>
        <taxon>Sinorhizobium/Ensifer group</taxon>
        <taxon>Ensifer</taxon>
    </lineage>
</organism>
<keyword evidence="3" id="KW-0489">Methyltransferase</keyword>
<dbReference type="Proteomes" id="UP001055460">
    <property type="component" value="Chromosome"/>
</dbReference>
<dbReference type="InterPro" id="IPR041698">
    <property type="entry name" value="Methyltransf_25"/>
</dbReference>
<dbReference type="SUPFAM" id="SSF53335">
    <property type="entry name" value="S-adenosyl-L-methionine-dependent methyltransferases"/>
    <property type="match status" value="1"/>
</dbReference>
<feature type="transmembrane region" description="Helical" evidence="1">
    <location>
        <begin position="7"/>
        <end position="29"/>
    </location>
</feature>
<evidence type="ECO:0000256" key="1">
    <source>
        <dbReference type="SAM" id="Phobius"/>
    </source>
</evidence>
<keyword evidence="1" id="KW-0812">Transmembrane</keyword>
<keyword evidence="3" id="KW-0808">Transferase</keyword>
<feature type="domain" description="Methyltransferase" evidence="2">
    <location>
        <begin position="64"/>
        <end position="160"/>
    </location>
</feature>
<dbReference type="InterPro" id="IPR029063">
    <property type="entry name" value="SAM-dependent_MTases_sf"/>
</dbReference>
<keyword evidence="1" id="KW-0472">Membrane</keyword>
<dbReference type="Gene3D" id="3.40.50.150">
    <property type="entry name" value="Vaccinia Virus protein VP39"/>
    <property type="match status" value="1"/>
</dbReference>
<dbReference type="AlphaFoldDB" id="A0A9Q9D8W6"/>
<dbReference type="GO" id="GO:0032259">
    <property type="term" value="P:methylation"/>
    <property type="evidence" value="ECO:0007669"/>
    <property type="project" value="UniProtKB-KW"/>
</dbReference>
<dbReference type="GO" id="GO:0008168">
    <property type="term" value="F:methyltransferase activity"/>
    <property type="evidence" value="ECO:0007669"/>
    <property type="project" value="UniProtKB-KW"/>
</dbReference>
<protein>
    <submittedName>
        <fullName evidence="3">Class I SAM-dependent methyltransferase</fullName>
    </submittedName>
</protein>
<keyword evidence="1" id="KW-1133">Transmembrane helix</keyword>